<sequence length="146" mass="15379">MTASAAGYKGDIYIGAQRIGGSTSYTIEPRTRNMGDVDELGDENVWQIPLQLVGGSVSVEGQLIMGDAGQVLLETRLADGAKITDLKLFIDKEANTYWTPDASVTAKNGMVSHCIVTAAQSVGDEKSGIASFSATLKINGALKRVV</sequence>
<name>X0RI83_9ZZZZ</name>
<dbReference type="AlphaFoldDB" id="X0RI83"/>
<proteinExistence type="predicted"/>
<evidence type="ECO:0000313" key="1">
    <source>
        <dbReference type="EMBL" id="GAF68453.1"/>
    </source>
</evidence>
<organism evidence="1">
    <name type="scientific">marine sediment metagenome</name>
    <dbReference type="NCBI Taxonomy" id="412755"/>
    <lineage>
        <taxon>unclassified sequences</taxon>
        <taxon>metagenomes</taxon>
        <taxon>ecological metagenomes</taxon>
    </lineage>
</organism>
<accession>X0RI83</accession>
<gene>
    <name evidence="1" type="ORF">S01H1_09971</name>
</gene>
<comment type="caution">
    <text evidence="1">The sequence shown here is derived from an EMBL/GenBank/DDBJ whole genome shotgun (WGS) entry which is preliminary data.</text>
</comment>
<reference evidence="1" key="1">
    <citation type="journal article" date="2014" name="Front. Microbiol.">
        <title>High frequency of phylogenetically diverse reductive dehalogenase-homologous genes in deep subseafloor sedimentary metagenomes.</title>
        <authorList>
            <person name="Kawai M."/>
            <person name="Futagami T."/>
            <person name="Toyoda A."/>
            <person name="Takaki Y."/>
            <person name="Nishi S."/>
            <person name="Hori S."/>
            <person name="Arai W."/>
            <person name="Tsubouchi T."/>
            <person name="Morono Y."/>
            <person name="Uchiyama I."/>
            <person name="Ito T."/>
            <person name="Fujiyama A."/>
            <person name="Inagaki F."/>
            <person name="Takami H."/>
        </authorList>
    </citation>
    <scope>NUCLEOTIDE SEQUENCE</scope>
    <source>
        <strain evidence="1">Expedition CK06-06</strain>
    </source>
</reference>
<protein>
    <submittedName>
        <fullName evidence="1">Uncharacterized protein</fullName>
    </submittedName>
</protein>
<dbReference type="EMBL" id="BARS01005093">
    <property type="protein sequence ID" value="GAF68453.1"/>
    <property type="molecule type" value="Genomic_DNA"/>
</dbReference>